<gene>
    <name evidence="1" type="ORF">TIFTF001_036033</name>
</gene>
<organism evidence="1 2">
    <name type="scientific">Ficus carica</name>
    <name type="common">Common fig</name>
    <dbReference type="NCBI Taxonomy" id="3494"/>
    <lineage>
        <taxon>Eukaryota</taxon>
        <taxon>Viridiplantae</taxon>
        <taxon>Streptophyta</taxon>
        <taxon>Embryophyta</taxon>
        <taxon>Tracheophyta</taxon>
        <taxon>Spermatophyta</taxon>
        <taxon>Magnoliopsida</taxon>
        <taxon>eudicotyledons</taxon>
        <taxon>Gunneridae</taxon>
        <taxon>Pentapetalae</taxon>
        <taxon>rosids</taxon>
        <taxon>fabids</taxon>
        <taxon>Rosales</taxon>
        <taxon>Moraceae</taxon>
        <taxon>Ficeae</taxon>
        <taxon>Ficus</taxon>
    </lineage>
</organism>
<dbReference type="EMBL" id="BTGU01000387">
    <property type="protein sequence ID" value="GMN66971.1"/>
    <property type="molecule type" value="Genomic_DNA"/>
</dbReference>
<evidence type="ECO:0000313" key="1">
    <source>
        <dbReference type="EMBL" id="GMN66971.1"/>
    </source>
</evidence>
<dbReference type="Proteomes" id="UP001187192">
    <property type="component" value="Unassembled WGS sequence"/>
</dbReference>
<evidence type="ECO:0000313" key="2">
    <source>
        <dbReference type="Proteomes" id="UP001187192"/>
    </source>
</evidence>
<dbReference type="AlphaFoldDB" id="A0AA88E3J6"/>
<sequence>MPKEDIFAQGKKEIIGDPPSSLDIISDHIEIIPQEAESSRNHPKIPAIPASLPSFLYSLLSLSISCNPFLFYSYSYCYGIHCGAEQPVMARWNPDLNSDKATNIPPEEDALPDLKLFLHNEGESFFQHEFRFHVIP</sequence>
<protein>
    <submittedName>
        <fullName evidence="1">Uncharacterized protein</fullName>
    </submittedName>
</protein>
<accession>A0AA88E3J6</accession>
<reference evidence="1" key="1">
    <citation type="submission" date="2023-07" db="EMBL/GenBank/DDBJ databases">
        <title>draft genome sequence of fig (Ficus carica).</title>
        <authorList>
            <person name="Takahashi T."/>
            <person name="Nishimura K."/>
        </authorList>
    </citation>
    <scope>NUCLEOTIDE SEQUENCE</scope>
</reference>
<name>A0AA88E3J6_FICCA</name>
<proteinExistence type="predicted"/>
<comment type="caution">
    <text evidence="1">The sequence shown here is derived from an EMBL/GenBank/DDBJ whole genome shotgun (WGS) entry which is preliminary data.</text>
</comment>
<keyword evidence="2" id="KW-1185">Reference proteome</keyword>